<dbReference type="GO" id="GO:0016758">
    <property type="term" value="F:hexosyltransferase activity"/>
    <property type="evidence" value="ECO:0007669"/>
    <property type="project" value="UniProtKB-ARBA"/>
</dbReference>
<dbReference type="KEGG" id="grl:LPB144_10535"/>
<evidence type="ECO:0000313" key="3">
    <source>
        <dbReference type="Proteomes" id="UP000182510"/>
    </source>
</evidence>
<dbReference type="RefSeq" id="WP_072553502.1">
    <property type="nucleotide sequence ID" value="NZ_CP018153.1"/>
</dbReference>
<dbReference type="InterPro" id="IPR029044">
    <property type="entry name" value="Nucleotide-diphossugar_trans"/>
</dbReference>
<dbReference type="Gene3D" id="3.90.550.10">
    <property type="entry name" value="Spore Coat Polysaccharide Biosynthesis Protein SpsA, Chain A"/>
    <property type="match status" value="1"/>
</dbReference>
<dbReference type="EMBL" id="CP018153">
    <property type="protein sequence ID" value="APG60814.1"/>
    <property type="molecule type" value="Genomic_DNA"/>
</dbReference>
<dbReference type="InterPro" id="IPR001173">
    <property type="entry name" value="Glyco_trans_2-like"/>
</dbReference>
<proteinExistence type="predicted"/>
<accession>A0A1L3J6T3</accession>
<dbReference type="STRING" id="1913577.LPB144_10535"/>
<evidence type="ECO:0000313" key="2">
    <source>
        <dbReference type="EMBL" id="APG60814.1"/>
    </source>
</evidence>
<sequence length="258" mass="29315">MKDYGLVSIIMPAYNSAAFISESIESVIGQTYSNWELLIVDDASVDGTVDIVNIYAQKDERICLMQNESNSGTHITRNRAIKAAQGGFVAFLDSDDLWKPQKLSAQLKLMKEENLPACFSSYDLIDENGLTTGKEVIALPELSYQKLLKANYVGNLTGIYSVEKLGKIFSPNIRKRQDWALWLEVLKKGGPIKSIREPLATYRLRKDSISNNKIEMLKYNFMVYHKVLGYNPVVSGIKMMIFLREQLFIKSRQVRTIQ</sequence>
<dbReference type="OrthoDB" id="9815829at2"/>
<name>A0A1L3J6T3_9FLAO</name>
<feature type="domain" description="Glycosyltransferase 2-like" evidence="1">
    <location>
        <begin position="8"/>
        <end position="132"/>
    </location>
</feature>
<dbReference type="PANTHER" id="PTHR22916:SF3">
    <property type="entry name" value="UDP-GLCNAC:BETAGAL BETA-1,3-N-ACETYLGLUCOSAMINYLTRANSFERASE-LIKE PROTEIN 1"/>
    <property type="match status" value="1"/>
</dbReference>
<dbReference type="Proteomes" id="UP000182510">
    <property type="component" value="Chromosome"/>
</dbReference>
<reference evidence="2 3" key="1">
    <citation type="submission" date="2016-11" db="EMBL/GenBank/DDBJ databases">
        <title>Gramella sp. LPB0144 isolated from marine environment.</title>
        <authorList>
            <person name="Kim E."/>
            <person name="Yi H."/>
        </authorList>
    </citation>
    <scope>NUCLEOTIDE SEQUENCE [LARGE SCALE GENOMIC DNA]</scope>
    <source>
        <strain evidence="2 3">LPB0144</strain>
    </source>
</reference>
<dbReference type="PANTHER" id="PTHR22916">
    <property type="entry name" value="GLYCOSYLTRANSFERASE"/>
    <property type="match status" value="1"/>
</dbReference>
<keyword evidence="2" id="KW-0808">Transferase</keyword>
<evidence type="ECO:0000259" key="1">
    <source>
        <dbReference type="Pfam" id="PF00535"/>
    </source>
</evidence>
<dbReference type="Pfam" id="PF00535">
    <property type="entry name" value="Glycos_transf_2"/>
    <property type="match status" value="1"/>
</dbReference>
<dbReference type="SUPFAM" id="SSF53448">
    <property type="entry name" value="Nucleotide-diphospho-sugar transferases"/>
    <property type="match status" value="1"/>
</dbReference>
<organism evidence="2 3">
    <name type="scientific">Christiangramia salexigens</name>
    <dbReference type="NCBI Taxonomy" id="1913577"/>
    <lineage>
        <taxon>Bacteria</taxon>
        <taxon>Pseudomonadati</taxon>
        <taxon>Bacteroidota</taxon>
        <taxon>Flavobacteriia</taxon>
        <taxon>Flavobacteriales</taxon>
        <taxon>Flavobacteriaceae</taxon>
        <taxon>Christiangramia</taxon>
    </lineage>
</organism>
<gene>
    <name evidence="2" type="ORF">LPB144_10535</name>
</gene>
<keyword evidence="3" id="KW-1185">Reference proteome</keyword>
<dbReference type="AlphaFoldDB" id="A0A1L3J6T3"/>
<protein>
    <submittedName>
        <fullName evidence="2">Glycosyl transferase</fullName>
    </submittedName>
</protein>